<organism evidence="6 7">
    <name type="scientific">Penaeus vannamei</name>
    <name type="common">Whiteleg shrimp</name>
    <name type="synonym">Litopenaeus vannamei</name>
    <dbReference type="NCBI Taxonomy" id="6689"/>
    <lineage>
        <taxon>Eukaryota</taxon>
        <taxon>Metazoa</taxon>
        <taxon>Ecdysozoa</taxon>
        <taxon>Arthropoda</taxon>
        <taxon>Crustacea</taxon>
        <taxon>Multicrustacea</taxon>
        <taxon>Malacostraca</taxon>
        <taxon>Eumalacostraca</taxon>
        <taxon>Eucarida</taxon>
        <taxon>Decapoda</taxon>
        <taxon>Dendrobranchiata</taxon>
        <taxon>Penaeoidea</taxon>
        <taxon>Penaeidae</taxon>
        <taxon>Penaeus</taxon>
    </lineage>
</organism>
<feature type="compositionally biased region" description="Pro residues" evidence="5">
    <location>
        <begin position="193"/>
        <end position="238"/>
    </location>
</feature>
<sequence>MPSYSSITQRRGRDRAARGIHSLSFPQQPARHSKLEKADILEMTVKHLQAVQRQQLALAVAHDPAVLTKFRGGFAECAQEVTSEARSPKEAFLKLLSPAGTCPGSRAWTAASGSASCSTWASACRASPMTPLSMAGLPLPMTHLQGAASLLPPPRTPAGPRGRQQQPGAAPAQPGGRAPRRRRRRRRCGLPPTGRPVPPGPGGPHAPPPPASPLRRPPSQAPPSVPPPPPQPVAPPPVAKVNEGASSSASAPRARPPSPPCAGAPLRRGAAGAPPAPSGPAAERQSSSGPDAHRKEVGGRGGRAARDRGARPGGRPAREPGAGRAPRRRRARAARLLLPQATPWQADARAPRPPHAHAARRRVRPSQSPDSHSPDAQAPHAHRGRPWQAPASRPHPDAAVQQAPPGGGRAVVSRAQAPAGGGAPAAGALRALASRAVAEPPFAAHPLVLAGHVPAGACHAQGGARGVRGQCVAGPSLHVLHAGREGHVETLVRRPRAPLPPDAPPEVPYLRAVPKVPEQGETRISRKKMAADAPLAGGRSRSCSSPSANSNTTETAVCS</sequence>
<keyword evidence="3" id="KW-0804">Transcription</keyword>
<feature type="compositionally biased region" description="Low complexity" evidence="5">
    <location>
        <begin position="263"/>
        <end position="273"/>
    </location>
</feature>
<protein>
    <recommendedName>
        <fullName evidence="8">Orange domain-containing protein</fullName>
    </recommendedName>
</protein>
<evidence type="ECO:0000256" key="3">
    <source>
        <dbReference type="ARBA" id="ARBA00023163"/>
    </source>
</evidence>
<dbReference type="OrthoDB" id="6085656at2759"/>
<feature type="compositionally biased region" description="Low complexity" evidence="5">
    <location>
        <begin position="536"/>
        <end position="553"/>
    </location>
</feature>
<accession>A0A423T622</accession>
<dbReference type="Gene3D" id="4.10.280.10">
    <property type="entry name" value="Helix-loop-helix DNA-binding domain"/>
    <property type="match status" value="1"/>
</dbReference>
<dbReference type="GO" id="GO:0046983">
    <property type="term" value="F:protein dimerization activity"/>
    <property type="evidence" value="ECO:0007669"/>
    <property type="project" value="InterPro"/>
</dbReference>
<evidence type="ECO:0008006" key="8">
    <source>
        <dbReference type="Google" id="ProtNLM"/>
    </source>
</evidence>
<feature type="region of interest" description="Disordered" evidence="5">
    <location>
        <begin position="145"/>
        <end position="425"/>
    </location>
</feature>
<evidence type="ECO:0000313" key="6">
    <source>
        <dbReference type="EMBL" id="ROT71944.1"/>
    </source>
</evidence>
<keyword evidence="4" id="KW-0539">Nucleus</keyword>
<feature type="compositionally biased region" description="Basic residues" evidence="5">
    <location>
        <begin position="178"/>
        <end position="188"/>
    </location>
</feature>
<evidence type="ECO:0000313" key="7">
    <source>
        <dbReference type="Proteomes" id="UP000283509"/>
    </source>
</evidence>
<feature type="compositionally biased region" description="Low complexity" evidence="5">
    <location>
        <begin position="158"/>
        <end position="177"/>
    </location>
</feature>
<reference evidence="6 7" key="1">
    <citation type="submission" date="2018-04" db="EMBL/GenBank/DDBJ databases">
        <authorList>
            <person name="Zhang X."/>
            <person name="Yuan J."/>
            <person name="Li F."/>
            <person name="Xiang J."/>
        </authorList>
    </citation>
    <scope>NUCLEOTIDE SEQUENCE [LARGE SCALE GENOMIC DNA]</scope>
    <source>
        <tissue evidence="6">Muscle</tissue>
    </source>
</reference>
<feature type="compositionally biased region" description="Basic residues" evidence="5">
    <location>
        <begin position="352"/>
        <end position="364"/>
    </location>
</feature>
<dbReference type="Proteomes" id="UP000283509">
    <property type="component" value="Unassembled WGS sequence"/>
</dbReference>
<dbReference type="EMBL" id="QCYY01002224">
    <property type="protein sequence ID" value="ROT71944.1"/>
    <property type="molecule type" value="Genomic_DNA"/>
</dbReference>
<gene>
    <name evidence="6" type="ORF">C7M84_009681</name>
</gene>
<proteinExistence type="predicted"/>
<dbReference type="PANTHER" id="PTHR10985">
    <property type="entry name" value="BASIC HELIX-LOOP-HELIX TRANSCRIPTION FACTOR, HES-RELATED"/>
    <property type="match status" value="1"/>
</dbReference>
<feature type="compositionally biased region" description="Low complexity" evidence="5">
    <location>
        <begin position="244"/>
        <end position="253"/>
    </location>
</feature>
<evidence type="ECO:0000256" key="5">
    <source>
        <dbReference type="SAM" id="MobiDB-lite"/>
    </source>
</evidence>
<evidence type="ECO:0000256" key="2">
    <source>
        <dbReference type="ARBA" id="ARBA00023015"/>
    </source>
</evidence>
<dbReference type="GO" id="GO:0005634">
    <property type="term" value="C:nucleus"/>
    <property type="evidence" value="ECO:0007669"/>
    <property type="project" value="UniProtKB-SubCell"/>
</dbReference>
<comment type="subcellular location">
    <subcellularLocation>
        <location evidence="1">Nucleus</location>
    </subcellularLocation>
</comment>
<feature type="region of interest" description="Disordered" evidence="5">
    <location>
        <begin position="1"/>
        <end position="31"/>
    </location>
</feature>
<keyword evidence="7" id="KW-1185">Reference proteome</keyword>
<dbReference type="InterPro" id="IPR050370">
    <property type="entry name" value="HES_HEY"/>
</dbReference>
<dbReference type="AlphaFoldDB" id="A0A423T622"/>
<comment type="caution">
    <text evidence="6">The sequence shown here is derived from an EMBL/GenBank/DDBJ whole genome shotgun (WGS) entry which is preliminary data.</text>
</comment>
<feature type="region of interest" description="Disordered" evidence="5">
    <location>
        <begin position="515"/>
        <end position="559"/>
    </location>
</feature>
<evidence type="ECO:0000256" key="1">
    <source>
        <dbReference type="ARBA" id="ARBA00004123"/>
    </source>
</evidence>
<dbReference type="STRING" id="6689.A0A423T622"/>
<feature type="compositionally biased region" description="Basic and acidic residues" evidence="5">
    <location>
        <begin position="291"/>
        <end position="310"/>
    </location>
</feature>
<evidence type="ECO:0000256" key="4">
    <source>
        <dbReference type="ARBA" id="ARBA00023242"/>
    </source>
</evidence>
<keyword evidence="2" id="KW-0805">Transcription regulation</keyword>
<reference evidence="6 7" key="2">
    <citation type="submission" date="2019-01" db="EMBL/GenBank/DDBJ databases">
        <title>The decoding of complex shrimp genome reveals the adaptation for benthos swimmer, frequently molting mechanism and breeding impact on genome.</title>
        <authorList>
            <person name="Sun Y."/>
            <person name="Gao Y."/>
            <person name="Yu Y."/>
        </authorList>
    </citation>
    <scope>NUCLEOTIDE SEQUENCE [LARGE SCALE GENOMIC DNA]</scope>
    <source>
        <tissue evidence="6">Muscle</tissue>
    </source>
</reference>
<name>A0A423T622_PENVA</name>
<dbReference type="InterPro" id="IPR036638">
    <property type="entry name" value="HLH_DNA-bd_sf"/>
</dbReference>
<feature type="compositionally biased region" description="Low complexity" evidence="5">
    <location>
        <begin position="313"/>
        <end position="324"/>
    </location>
</feature>